<sequence>MKIYPHILQGTLLISLSLLFTGCVSHDPYREGEEIAARAGLISEKINTPSFPIAAWQRITPPVHSLRIYIEGDGFAWKSRTQPSDNPTPHNPVGLLLAAADNRENVLYLARPCQFIGPPLPATCSVNLWTSDRFSPAVVEAMNEALNHVVQRYPGVKLDLVGYSGGGNIAALLAATRDDVRSLRTVAGNLDVAYVNEIHRVTPMPTALSAINSASAFRRLPQVHYSGGADDTVPPAVARRFQQAVGGRCVQVETIDGMTHGADWAAVWPQLLAKGLPDC</sequence>
<evidence type="ECO:0000313" key="2">
    <source>
        <dbReference type="Proteomes" id="UP001063816"/>
    </source>
</evidence>
<dbReference type="Gene3D" id="3.40.50.1820">
    <property type="entry name" value="alpha/beta hydrolase"/>
    <property type="match status" value="1"/>
</dbReference>
<dbReference type="Proteomes" id="UP001063816">
    <property type="component" value="Unassembled WGS sequence"/>
</dbReference>
<dbReference type="EMBL" id="JAMGZK010000055">
    <property type="protein sequence ID" value="MCU6667096.1"/>
    <property type="molecule type" value="Genomic_DNA"/>
</dbReference>
<evidence type="ECO:0000313" key="1">
    <source>
        <dbReference type="EMBL" id="MCU6667096.1"/>
    </source>
</evidence>
<dbReference type="RefSeq" id="WP_271284572.1">
    <property type="nucleotide sequence ID" value="NZ_JAMGZK010000055.1"/>
</dbReference>
<dbReference type="InterPro" id="IPR029058">
    <property type="entry name" value="AB_hydrolase_fold"/>
</dbReference>
<organism evidence="1 2">
    <name type="scientific">Silvania hatchlandensis</name>
    <dbReference type="NCBI Taxonomy" id="2926469"/>
    <lineage>
        <taxon>Bacteria</taxon>
        <taxon>Pseudomonadati</taxon>
        <taxon>Pseudomonadota</taxon>
        <taxon>Gammaproteobacteria</taxon>
        <taxon>Enterobacterales</taxon>
        <taxon>Enterobacteriaceae</taxon>
        <taxon>Silvania</taxon>
    </lineage>
</organism>
<keyword evidence="2" id="KW-1185">Reference proteome</keyword>
<gene>
    <name evidence="1" type="ORF">M8014_22435</name>
</gene>
<dbReference type="AlphaFoldDB" id="A0A9J6Q5X4"/>
<dbReference type="SUPFAM" id="SSF53474">
    <property type="entry name" value="alpha/beta-Hydrolases"/>
    <property type="match status" value="1"/>
</dbReference>
<name>A0A9J6Q5X4_9ENTR</name>
<comment type="caution">
    <text evidence="1">The sequence shown here is derived from an EMBL/GenBank/DDBJ whole genome shotgun (WGS) entry which is preliminary data.</text>
</comment>
<protein>
    <submittedName>
        <fullName evidence="1">Lysophospholipase</fullName>
    </submittedName>
</protein>
<proteinExistence type="predicted"/>
<reference evidence="1" key="1">
    <citation type="submission" date="2022-05" db="EMBL/GenBank/DDBJ databases">
        <title>Description of a novel species of Leclercia; Leclercia tamurae and the Proposal for a Novel Genus Silvania gen. nov. Containing Two Novel Species Silvania hatchlandensis sp. nov. and Silvania confinis sp. nov. Isolated from the Rhizosphere of Oak.</title>
        <authorList>
            <person name="Maddock D.W."/>
            <person name="Brady C.L."/>
            <person name="Denman S."/>
            <person name="Arnold D."/>
        </authorList>
    </citation>
    <scope>NUCLEOTIDE SEQUENCE</scope>
    <source>
        <strain evidence="1">H19S6</strain>
    </source>
</reference>
<accession>A0A9J6Q5X4</accession>
<dbReference type="PROSITE" id="PS51257">
    <property type="entry name" value="PROKAR_LIPOPROTEIN"/>
    <property type="match status" value="1"/>
</dbReference>